<evidence type="ECO:0000256" key="3">
    <source>
        <dbReference type="ARBA" id="ARBA00022475"/>
    </source>
</evidence>
<proteinExistence type="inferred from homology"/>
<gene>
    <name evidence="10" type="ORF">SAMN04489742_2094</name>
</gene>
<keyword evidence="11" id="KW-1185">Reference proteome</keyword>
<feature type="transmembrane region" description="Helical" evidence="9">
    <location>
        <begin position="55"/>
        <end position="75"/>
    </location>
</feature>
<keyword evidence="6 9" id="KW-1133">Transmembrane helix</keyword>
<dbReference type="GO" id="GO:0006865">
    <property type="term" value="P:amino acid transport"/>
    <property type="evidence" value="ECO:0007669"/>
    <property type="project" value="UniProtKB-KW"/>
</dbReference>
<evidence type="ECO:0000256" key="2">
    <source>
        <dbReference type="ARBA" id="ARBA00022448"/>
    </source>
</evidence>
<keyword evidence="4 9" id="KW-0812">Transmembrane</keyword>
<comment type="subcellular location">
    <subcellularLocation>
        <location evidence="1">Cell membrane</location>
        <topology evidence="1">Multi-pass membrane protein</topology>
    </subcellularLocation>
</comment>
<evidence type="ECO:0000256" key="4">
    <source>
        <dbReference type="ARBA" id="ARBA00022692"/>
    </source>
</evidence>
<dbReference type="InterPro" id="IPR001851">
    <property type="entry name" value="ABC_transp_permease"/>
</dbReference>
<feature type="transmembrane region" description="Helical" evidence="9">
    <location>
        <begin position="138"/>
        <end position="155"/>
    </location>
</feature>
<name>A0A1H1CUF0_9MICC</name>
<keyword evidence="3" id="KW-1003">Cell membrane</keyword>
<dbReference type="Proteomes" id="UP000181917">
    <property type="component" value="Unassembled WGS sequence"/>
</dbReference>
<dbReference type="STRING" id="37928.SAMN04489742_2094"/>
<dbReference type="InterPro" id="IPR052157">
    <property type="entry name" value="BCAA_transport_permease"/>
</dbReference>
<comment type="similarity">
    <text evidence="8">Belongs to the binding-protein-dependent transport system permease family. LivHM subfamily.</text>
</comment>
<evidence type="ECO:0000256" key="7">
    <source>
        <dbReference type="ARBA" id="ARBA00023136"/>
    </source>
</evidence>
<evidence type="ECO:0000256" key="6">
    <source>
        <dbReference type="ARBA" id="ARBA00022989"/>
    </source>
</evidence>
<dbReference type="EMBL" id="FNKH01000002">
    <property type="protein sequence ID" value="SDQ67792.1"/>
    <property type="molecule type" value="Genomic_DNA"/>
</dbReference>
<dbReference type="PANTHER" id="PTHR11795">
    <property type="entry name" value="BRANCHED-CHAIN AMINO ACID TRANSPORT SYSTEM PERMEASE PROTEIN LIVH"/>
    <property type="match status" value="1"/>
</dbReference>
<keyword evidence="2" id="KW-0813">Transport</keyword>
<accession>A0A1H1CUF0</accession>
<dbReference type="PANTHER" id="PTHR11795:SF450">
    <property type="entry name" value="ABC TRANSPORTER PERMEASE PROTEIN"/>
    <property type="match status" value="1"/>
</dbReference>
<evidence type="ECO:0000313" key="11">
    <source>
        <dbReference type="Proteomes" id="UP000181917"/>
    </source>
</evidence>
<feature type="transmembrane region" description="Helical" evidence="9">
    <location>
        <begin position="32"/>
        <end position="49"/>
    </location>
</feature>
<evidence type="ECO:0000256" key="1">
    <source>
        <dbReference type="ARBA" id="ARBA00004651"/>
    </source>
</evidence>
<dbReference type="GO" id="GO:0022857">
    <property type="term" value="F:transmembrane transporter activity"/>
    <property type="evidence" value="ECO:0007669"/>
    <property type="project" value="InterPro"/>
</dbReference>
<dbReference type="AlphaFoldDB" id="A0A1H1CUF0"/>
<dbReference type="Pfam" id="PF02653">
    <property type="entry name" value="BPD_transp_2"/>
    <property type="match status" value="1"/>
</dbReference>
<keyword evidence="7 9" id="KW-0472">Membrane</keyword>
<feature type="transmembrane region" description="Helical" evidence="9">
    <location>
        <begin position="186"/>
        <end position="205"/>
    </location>
</feature>
<evidence type="ECO:0000256" key="8">
    <source>
        <dbReference type="ARBA" id="ARBA00037998"/>
    </source>
</evidence>
<evidence type="ECO:0000256" key="5">
    <source>
        <dbReference type="ARBA" id="ARBA00022970"/>
    </source>
</evidence>
<dbReference type="CDD" id="cd06582">
    <property type="entry name" value="TM_PBP1_LivH_like"/>
    <property type="match status" value="1"/>
</dbReference>
<organism evidence="10 11">
    <name type="scientific">Crystallibacter crystallopoietes</name>
    <dbReference type="NCBI Taxonomy" id="37928"/>
    <lineage>
        <taxon>Bacteria</taxon>
        <taxon>Bacillati</taxon>
        <taxon>Actinomycetota</taxon>
        <taxon>Actinomycetes</taxon>
        <taxon>Micrococcales</taxon>
        <taxon>Micrococcaceae</taxon>
        <taxon>Crystallibacter</taxon>
    </lineage>
</organism>
<evidence type="ECO:0000256" key="9">
    <source>
        <dbReference type="SAM" id="Phobius"/>
    </source>
</evidence>
<dbReference type="RefSeq" id="WP_074700349.1">
    <property type="nucleotide sequence ID" value="NZ_CP018863.1"/>
</dbReference>
<keyword evidence="5" id="KW-0029">Amino-acid transport</keyword>
<dbReference type="OrthoDB" id="3572933at2"/>
<dbReference type="KEGG" id="acry:AC20117_06930"/>
<feature type="transmembrane region" description="Helical" evidence="9">
    <location>
        <begin position="6"/>
        <end position="27"/>
    </location>
</feature>
<feature type="transmembrane region" description="Helical" evidence="9">
    <location>
        <begin position="235"/>
        <end position="254"/>
    </location>
</feature>
<protein>
    <submittedName>
        <fullName evidence="10">Amino acid/amide ABC transporter membrane protein 1, HAAT family</fullName>
    </submittedName>
</protein>
<reference evidence="10 11" key="1">
    <citation type="submission" date="2016-10" db="EMBL/GenBank/DDBJ databases">
        <authorList>
            <person name="de Groot N.N."/>
        </authorList>
    </citation>
    <scope>NUCLEOTIDE SEQUENCE [LARGE SCALE GENOMIC DNA]</scope>
    <source>
        <strain evidence="10 11">DSM 20117</strain>
    </source>
</reference>
<dbReference type="GO" id="GO:0005886">
    <property type="term" value="C:plasma membrane"/>
    <property type="evidence" value="ECO:0007669"/>
    <property type="project" value="UniProtKB-SubCell"/>
</dbReference>
<evidence type="ECO:0000313" key="10">
    <source>
        <dbReference type="EMBL" id="SDQ67792.1"/>
    </source>
</evidence>
<feature type="transmembrane region" description="Helical" evidence="9">
    <location>
        <begin position="87"/>
        <end position="107"/>
    </location>
</feature>
<feature type="transmembrane region" description="Helical" evidence="9">
    <location>
        <begin position="260"/>
        <end position="280"/>
    </location>
</feature>
<sequence>MNLELLITGLSLGAVYALVALGFVIVFKASEVLNFAHGSLVVAGAYVTARTHEALGFFGAVVAGIIAAALAALIIERVLVRPIRNAPVISLAIMTIGVEVVMNTELVRQMGVEILPLGHPWGAATFALGDMVVPVNRAMAIVTAVVIIGIFLLAFRFSSWGVSMRAAAEDRETAELVGLKLGRISMVSWIIAGALAAVAGIFLTGAPTPGLAPSLAVIAMRAFPAAIIGGLDSVAGALAGGMIIGLVEAFAVGYQSELSFLGRGIGEVMPFIVMIIVLIVRPQGLFGRKEFVRA</sequence>